<proteinExistence type="inferred from homology"/>
<evidence type="ECO:0000313" key="5">
    <source>
        <dbReference type="EMBL" id="JAT56491.1"/>
    </source>
</evidence>
<sequence length="394" mass="42540">REREREMVVVVVALRSAERREAELQLRSTIPPRPEDGEAGSEGHGCGWGGARRGESRQKGTDGFASVLGAAEGQLPVCVTSAASYIGRAIVDCLLSRGYSVRLAVDSRDDLEKLGEAEVLEGRGGGRISAVAADVMDVEGLCEAFDGCAGVFHTSAFLDPAGISGYSKHMAEMEATAAAKVVEACARTPSVRRCVFTSSLLACVWRRHHPDPHGQRRAPALLDESCWSDETLCRDKKLWLALGKTMAERAAWRAARGRDVKVATLCPALLTGPAFCSENPSSSVAYLKGGDEMYAEGLLATAEVGKVAEAHVCVYEAMGGGDTSCGRYICFDRVVHREEDITHLWRQLGLANWLSDGTTGNGGAIYFVLSNSKLRRLMSQRRCPYDGLNMDLCY</sequence>
<dbReference type="GO" id="GO:0016616">
    <property type="term" value="F:oxidoreductase activity, acting on the CH-OH group of donors, NAD or NADP as acceptor"/>
    <property type="evidence" value="ECO:0007669"/>
    <property type="project" value="InterPro"/>
</dbReference>
<reference evidence="5" key="1">
    <citation type="submission" date="2015-07" db="EMBL/GenBank/DDBJ databases">
        <title>Transcriptome Assembly of Anthurium amnicola.</title>
        <authorList>
            <person name="Suzuki J."/>
        </authorList>
    </citation>
    <scope>NUCLEOTIDE SEQUENCE</scope>
</reference>
<feature type="non-terminal residue" evidence="5">
    <location>
        <position position="1"/>
    </location>
</feature>
<dbReference type="PANTHER" id="PTHR10366">
    <property type="entry name" value="NAD DEPENDENT EPIMERASE/DEHYDRATASE"/>
    <property type="match status" value="1"/>
</dbReference>
<accession>A0A1D1YPD3</accession>
<dbReference type="AlphaFoldDB" id="A0A1D1YPD3"/>
<keyword evidence="1 2" id="KW-0560">Oxidoreductase</keyword>
<dbReference type="GO" id="GO:0006694">
    <property type="term" value="P:steroid biosynthetic process"/>
    <property type="evidence" value="ECO:0007669"/>
    <property type="project" value="InterPro"/>
</dbReference>
<feature type="region of interest" description="Disordered" evidence="3">
    <location>
        <begin position="26"/>
        <end position="57"/>
    </location>
</feature>
<dbReference type="Gene3D" id="3.40.50.720">
    <property type="entry name" value="NAD(P)-binding Rossmann-like Domain"/>
    <property type="match status" value="1"/>
</dbReference>
<name>A0A1D1YPD3_9ARAE</name>
<dbReference type="EMBL" id="GDJX01011445">
    <property type="protein sequence ID" value="JAT56491.1"/>
    <property type="molecule type" value="Transcribed_RNA"/>
</dbReference>
<comment type="similarity">
    <text evidence="2">Belongs to the 3-beta-HSD family.</text>
</comment>
<evidence type="ECO:0000259" key="4">
    <source>
        <dbReference type="Pfam" id="PF01073"/>
    </source>
</evidence>
<dbReference type="InterPro" id="IPR036291">
    <property type="entry name" value="NAD(P)-bd_dom_sf"/>
</dbReference>
<evidence type="ECO:0000256" key="3">
    <source>
        <dbReference type="SAM" id="MobiDB-lite"/>
    </source>
</evidence>
<evidence type="ECO:0000256" key="1">
    <source>
        <dbReference type="ARBA" id="ARBA00023002"/>
    </source>
</evidence>
<dbReference type="PANTHER" id="PTHR10366:SF483">
    <property type="entry name" value="CINNAMOYL COA REDUCTASE-LIKE PROTEIN"/>
    <property type="match status" value="1"/>
</dbReference>
<dbReference type="InterPro" id="IPR050425">
    <property type="entry name" value="NAD(P)_dehydrat-like"/>
</dbReference>
<evidence type="ECO:0000256" key="2">
    <source>
        <dbReference type="RuleBase" id="RU004475"/>
    </source>
</evidence>
<organism evidence="5">
    <name type="scientific">Anthurium amnicola</name>
    <dbReference type="NCBI Taxonomy" id="1678845"/>
    <lineage>
        <taxon>Eukaryota</taxon>
        <taxon>Viridiplantae</taxon>
        <taxon>Streptophyta</taxon>
        <taxon>Embryophyta</taxon>
        <taxon>Tracheophyta</taxon>
        <taxon>Spermatophyta</taxon>
        <taxon>Magnoliopsida</taxon>
        <taxon>Liliopsida</taxon>
        <taxon>Araceae</taxon>
        <taxon>Pothoideae</taxon>
        <taxon>Potheae</taxon>
        <taxon>Anthurium</taxon>
    </lineage>
</organism>
<dbReference type="SUPFAM" id="SSF51735">
    <property type="entry name" value="NAD(P)-binding Rossmann-fold domains"/>
    <property type="match status" value="1"/>
</dbReference>
<protein>
    <submittedName>
        <fullName evidence="5">Dihydroflavonol-4-reductase</fullName>
    </submittedName>
</protein>
<feature type="domain" description="3-beta hydroxysteroid dehydrogenase/isomerase" evidence="4">
    <location>
        <begin position="79"/>
        <end position="202"/>
    </location>
</feature>
<feature type="compositionally biased region" description="Gly residues" evidence="3">
    <location>
        <begin position="40"/>
        <end position="51"/>
    </location>
</feature>
<dbReference type="Pfam" id="PF01073">
    <property type="entry name" value="3Beta_HSD"/>
    <property type="match status" value="1"/>
</dbReference>
<dbReference type="FunFam" id="3.40.50.720:FF:000388">
    <property type="entry name" value="Cinnamoyl-CoA reductase-like SNL6"/>
    <property type="match status" value="1"/>
</dbReference>
<gene>
    <name evidence="5" type="primary">DFR_11</name>
    <name evidence="5" type="ORF">g.94772</name>
</gene>
<dbReference type="InterPro" id="IPR002225">
    <property type="entry name" value="3Beta_OHSteriod_DH/Estase"/>
</dbReference>